<dbReference type="AlphaFoldDB" id="A0A9P7Y7U2"/>
<accession>A0A9P7Y7U2</accession>
<evidence type="ECO:0000313" key="1">
    <source>
        <dbReference type="EMBL" id="KAG9228035.1"/>
    </source>
</evidence>
<dbReference type="EMBL" id="MU252154">
    <property type="protein sequence ID" value="KAG9228035.1"/>
    <property type="molecule type" value="Genomic_DNA"/>
</dbReference>
<dbReference type="InterPro" id="IPR022198">
    <property type="entry name" value="DUF3723"/>
</dbReference>
<dbReference type="Pfam" id="PF12520">
    <property type="entry name" value="DUF3723"/>
    <property type="match status" value="1"/>
</dbReference>
<comment type="caution">
    <text evidence="1">The sequence shown here is derived from an EMBL/GenBank/DDBJ whole genome shotgun (WGS) entry which is preliminary data.</text>
</comment>
<sequence>MPLLEDARDGYPELEFPPRLSVGVPPRPPKSFLRRWTVDLYLEGTKDDPDRRVLGGKGTRRWRDRQQNPRMPRWARLAAISKHKENLEQAFRHPDYRAAFDVQLDVPGLAGGMRLSTTHTMFSMRCHEPNLCCLDDTIRVFWTKKIFREDREAIQKVDRALTALGACRADFQALYGKVRSGQILGAFRERDREDIWSMVLSASVDRFIASLFSFFQDLNYPKNVADFVKRLIRSRLVAQSTLP</sequence>
<reference evidence="1" key="1">
    <citation type="journal article" date="2021" name="IMA Fungus">
        <title>Genomic characterization of three marine fungi, including Emericellopsis atlantica sp. nov. with signatures of a generalist lifestyle and marine biomass degradation.</title>
        <authorList>
            <person name="Hagestad O.C."/>
            <person name="Hou L."/>
            <person name="Andersen J.H."/>
            <person name="Hansen E.H."/>
            <person name="Altermark B."/>
            <person name="Li C."/>
            <person name="Kuhnert E."/>
            <person name="Cox R.J."/>
            <person name="Crous P.W."/>
            <person name="Spatafora J.W."/>
            <person name="Lail K."/>
            <person name="Amirebrahimi M."/>
            <person name="Lipzen A."/>
            <person name="Pangilinan J."/>
            <person name="Andreopoulos W."/>
            <person name="Hayes R.D."/>
            <person name="Ng V."/>
            <person name="Grigoriev I.V."/>
            <person name="Jackson S.A."/>
            <person name="Sutton T.D.S."/>
            <person name="Dobson A.D.W."/>
            <person name="Rama T."/>
        </authorList>
    </citation>
    <scope>NUCLEOTIDE SEQUENCE</scope>
    <source>
        <strain evidence="1">TRa018bII</strain>
    </source>
</reference>
<protein>
    <submittedName>
        <fullName evidence="1">Uncharacterized protein</fullName>
    </submittedName>
</protein>
<dbReference type="Proteomes" id="UP000824998">
    <property type="component" value="Unassembled WGS sequence"/>
</dbReference>
<proteinExistence type="predicted"/>
<dbReference type="OrthoDB" id="4227485at2759"/>
<organism evidence="1 2">
    <name type="scientific">Amylocarpus encephaloides</name>
    <dbReference type="NCBI Taxonomy" id="45428"/>
    <lineage>
        <taxon>Eukaryota</taxon>
        <taxon>Fungi</taxon>
        <taxon>Dikarya</taxon>
        <taxon>Ascomycota</taxon>
        <taxon>Pezizomycotina</taxon>
        <taxon>Leotiomycetes</taxon>
        <taxon>Helotiales</taxon>
        <taxon>Helotiales incertae sedis</taxon>
        <taxon>Amylocarpus</taxon>
    </lineage>
</organism>
<keyword evidence="2" id="KW-1185">Reference proteome</keyword>
<gene>
    <name evidence="1" type="ORF">BJ875DRAFT_447230</name>
</gene>
<name>A0A9P7Y7U2_9HELO</name>
<evidence type="ECO:0000313" key="2">
    <source>
        <dbReference type="Proteomes" id="UP000824998"/>
    </source>
</evidence>